<evidence type="ECO:0000313" key="1">
    <source>
        <dbReference type="EMBL" id="OGZ22794.1"/>
    </source>
</evidence>
<evidence type="ECO:0000313" key="2">
    <source>
        <dbReference type="Proteomes" id="UP000176406"/>
    </source>
</evidence>
<comment type="caution">
    <text evidence="1">The sequence shown here is derived from an EMBL/GenBank/DDBJ whole genome shotgun (WGS) entry which is preliminary data.</text>
</comment>
<protein>
    <submittedName>
        <fullName evidence="1">Uncharacterized protein</fullName>
    </submittedName>
</protein>
<accession>A0A1G2EAA6</accession>
<organism evidence="1 2">
    <name type="scientific">Candidatus Nealsonbacteria bacterium RIFCSPLOWO2_01_FULL_41_9</name>
    <dbReference type="NCBI Taxonomy" id="1801671"/>
    <lineage>
        <taxon>Bacteria</taxon>
        <taxon>Candidatus Nealsoniibacteriota</taxon>
    </lineage>
</organism>
<dbReference type="Proteomes" id="UP000176406">
    <property type="component" value="Unassembled WGS sequence"/>
</dbReference>
<dbReference type="AlphaFoldDB" id="A0A1G2EAA6"/>
<proteinExistence type="predicted"/>
<name>A0A1G2EAA6_9BACT</name>
<sequence length="86" mass="9734">MTKKINLAEALKKAGLHATVVKVKLTPEQRKREKQIEKDVRNYVMGIERAHQKASKSTLVFKDSVLAPEFTQGLFYSTIDSSILKC</sequence>
<reference evidence="1 2" key="1">
    <citation type="journal article" date="2016" name="Nat. Commun.">
        <title>Thousands of microbial genomes shed light on interconnected biogeochemical processes in an aquifer system.</title>
        <authorList>
            <person name="Anantharaman K."/>
            <person name="Brown C.T."/>
            <person name="Hug L.A."/>
            <person name="Sharon I."/>
            <person name="Castelle C.J."/>
            <person name="Probst A.J."/>
            <person name="Thomas B.C."/>
            <person name="Singh A."/>
            <person name="Wilkins M.J."/>
            <person name="Karaoz U."/>
            <person name="Brodie E.L."/>
            <person name="Williams K.H."/>
            <person name="Hubbard S.S."/>
            <person name="Banfield J.F."/>
        </authorList>
    </citation>
    <scope>NUCLEOTIDE SEQUENCE [LARGE SCALE GENOMIC DNA]</scope>
</reference>
<dbReference type="EMBL" id="MHMG01000035">
    <property type="protein sequence ID" value="OGZ22794.1"/>
    <property type="molecule type" value="Genomic_DNA"/>
</dbReference>
<gene>
    <name evidence="1" type="ORF">A3A08_01295</name>
</gene>